<gene>
    <name evidence="2" type="ORF">FZO89_16355</name>
</gene>
<organism evidence="2 3">
    <name type="scientific">Luteimonas viscosa</name>
    <dbReference type="NCBI Taxonomy" id="1132694"/>
    <lineage>
        <taxon>Bacteria</taxon>
        <taxon>Pseudomonadati</taxon>
        <taxon>Pseudomonadota</taxon>
        <taxon>Gammaproteobacteria</taxon>
        <taxon>Lysobacterales</taxon>
        <taxon>Lysobacteraceae</taxon>
        <taxon>Luteimonas</taxon>
    </lineage>
</organism>
<keyword evidence="1" id="KW-0732">Signal</keyword>
<reference evidence="2 3" key="1">
    <citation type="submission" date="2019-08" db="EMBL/GenBank/DDBJ databases">
        <title>Luteimonas viscosus sp. nov., isolated from soil of a sunflower field.</title>
        <authorList>
            <person name="Jianli Z."/>
            <person name="Ying Z."/>
        </authorList>
    </citation>
    <scope>NUCLEOTIDE SEQUENCE [LARGE SCALE GENOMIC DNA]</scope>
    <source>
        <strain evidence="2 3">XBU10</strain>
    </source>
</reference>
<evidence type="ECO:0000313" key="2">
    <source>
        <dbReference type="EMBL" id="TYT23793.1"/>
    </source>
</evidence>
<dbReference type="AlphaFoldDB" id="A0A5D4XIP3"/>
<evidence type="ECO:0000313" key="3">
    <source>
        <dbReference type="Proteomes" id="UP000324973"/>
    </source>
</evidence>
<proteinExistence type="predicted"/>
<dbReference type="RefSeq" id="WP_149104494.1">
    <property type="nucleotide sequence ID" value="NZ_VTFT01000002.1"/>
</dbReference>
<keyword evidence="3" id="KW-1185">Reference proteome</keyword>
<name>A0A5D4XIP3_9GAMM</name>
<feature type="signal peptide" evidence="1">
    <location>
        <begin position="1"/>
        <end position="24"/>
    </location>
</feature>
<accession>A0A5D4XIP3</accession>
<protein>
    <recommendedName>
        <fullName evidence="4">Sensory transduction regulator</fullName>
    </recommendedName>
</protein>
<evidence type="ECO:0008006" key="4">
    <source>
        <dbReference type="Google" id="ProtNLM"/>
    </source>
</evidence>
<feature type="chain" id="PRO_5022957237" description="Sensory transduction regulator" evidence="1">
    <location>
        <begin position="25"/>
        <end position="159"/>
    </location>
</feature>
<dbReference type="OrthoDB" id="7391647at2"/>
<dbReference type="Proteomes" id="UP000324973">
    <property type="component" value="Unassembled WGS sequence"/>
</dbReference>
<comment type="caution">
    <text evidence="2">The sequence shown here is derived from an EMBL/GenBank/DDBJ whole genome shotgun (WGS) entry which is preliminary data.</text>
</comment>
<sequence>MHRRTRLTACCLLLTALPPFQAWAEDPAVASRLDARGIQYTVDEDGDYRVTYNYADEGRTQLAFVAGRTESIAGFQVREVFAPAAWVGKDGIDGARALALLEESRRQKYGSWEIGGDVLYFVIKLPDNVDATQLEAALDIVAEVADNKEIELSGDRDEL</sequence>
<evidence type="ECO:0000256" key="1">
    <source>
        <dbReference type="SAM" id="SignalP"/>
    </source>
</evidence>
<dbReference type="EMBL" id="VTFT01000002">
    <property type="protein sequence ID" value="TYT23793.1"/>
    <property type="molecule type" value="Genomic_DNA"/>
</dbReference>